<dbReference type="PANTHER" id="PTHR45816">
    <property type="entry name" value="MIR DOMAIN-CONTAINING PROTEIN"/>
    <property type="match status" value="1"/>
</dbReference>
<evidence type="ECO:0000313" key="3">
    <source>
        <dbReference type="Proteomes" id="UP001460270"/>
    </source>
</evidence>
<keyword evidence="3" id="KW-1185">Reference proteome</keyword>
<accession>A0AAW0MKS3</accession>
<comment type="caution">
    <text evidence="2">The sequence shown here is derived from an EMBL/GenBank/DDBJ whole genome shotgun (WGS) entry which is preliminary data.</text>
</comment>
<dbReference type="EMBL" id="JBBPFD010000698">
    <property type="protein sequence ID" value="KAK7877361.1"/>
    <property type="molecule type" value="Genomic_DNA"/>
</dbReference>
<evidence type="ECO:0000313" key="2">
    <source>
        <dbReference type="EMBL" id="KAK7877361.1"/>
    </source>
</evidence>
<organism evidence="2 3">
    <name type="scientific">Mugilogobius chulae</name>
    <name type="common">yellowstripe goby</name>
    <dbReference type="NCBI Taxonomy" id="88201"/>
    <lineage>
        <taxon>Eukaryota</taxon>
        <taxon>Metazoa</taxon>
        <taxon>Chordata</taxon>
        <taxon>Craniata</taxon>
        <taxon>Vertebrata</taxon>
        <taxon>Euteleostomi</taxon>
        <taxon>Actinopterygii</taxon>
        <taxon>Neopterygii</taxon>
        <taxon>Teleostei</taxon>
        <taxon>Neoteleostei</taxon>
        <taxon>Acanthomorphata</taxon>
        <taxon>Gobiaria</taxon>
        <taxon>Gobiiformes</taxon>
        <taxon>Gobioidei</taxon>
        <taxon>Gobiidae</taxon>
        <taxon>Gobionellinae</taxon>
        <taxon>Mugilogobius</taxon>
    </lineage>
</organism>
<sequence length="139" mass="15761">MESRHDSENAERILYNMRPKELVEVIKKAYLQGEVEFEDAGQDEDHCEEEEHDAASPRNVGHNIYILAHQLARHNKELSVMLRPGAASGEGDEALEFYANHTAQIETRDGTRSHETKFQRLCTQNGGLPVVMWRGTVAC</sequence>
<gene>
    <name evidence="2" type="ORF">WMY93_031934</name>
</gene>
<feature type="region of interest" description="Disordered" evidence="1">
    <location>
        <begin position="39"/>
        <end position="58"/>
    </location>
</feature>
<evidence type="ECO:0000256" key="1">
    <source>
        <dbReference type="SAM" id="MobiDB-lite"/>
    </source>
</evidence>
<feature type="compositionally biased region" description="Acidic residues" evidence="1">
    <location>
        <begin position="39"/>
        <end position="52"/>
    </location>
</feature>
<proteinExistence type="predicted"/>
<name>A0AAW0MKS3_9GOBI</name>
<dbReference type="GO" id="GO:0006816">
    <property type="term" value="P:calcium ion transport"/>
    <property type="evidence" value="ECO:0007669"/>
    <property type="project" value="InterPro"/>
</dbReference>
<dbReference type="InterPro" id="IPR015925">
    <property type="entry name" value="Ryanodine_IP3_receptor"/>
</dbReference>
<reference evidence="3" key="1">
    <citation type="submission" date="2024-04" db="EMBL/GenBank/DDBJ databases">
        <title>Salinicola lusitanus LLJ914,a marine bacterium isolated from the Okinawa Trough.</title>
        <authorList>
            <person name="Li J."/>
        </authorList>
    </citation>
    <scope>NUCLEOTIDE SEQUENCE [LARGE SCALE GENOMIC DNA]</scope>
</reference>
<dbReference type="Proteomes" id="UP001460270">
    <property type="component" value="Unassembled WGS sequence"/>
</dbReference>
<dbReference type="PANTHER" id="PTHR45816:SF2">
    <property type="entry name" value="INOSITOL 1,4,5-TRISPHOSPHATE RECEPTOR"/>
    <property type="match status" value="1"/>
</dbReference>
<dbReference type="AlphaFoldDB" id="A0AAW0MKS3"/>
<protein>
    <submittedName>
        <fullName evidence="2">Uncharacterized protein</fullName>
    </submittedName>
</protein>